<evidence type="ECO:0000256" key="4">
    <source>
        <dbReference type="ARBA" id="ARBA00022989"/>
    </source>
</evidence>
<dbReference type="PANTHER" id="PTHR30477:SF19">
    <property type="entry name" value="METAL ABC TRANSPORTER PERMEASE"/>
    <property type="match status" value="1"/>
</dbReference>
<evidence type="ECO:0000256" key="3">
    <source>
        <dbReference type="ARBA" id="ARBA00022692"/>
    </source>
</evidence>
<keyword evidence="5 7" id="KW-0472">Membrane</keyword>
<comment type="caution">
    <text evidence="8">The sequence shown here is derived from an EMBL/GenBank/DDBJ whole genome shotgun (WGS) entry which is preliminary data.</text>
</comment>
<evidence type="ECO:0000256" key="2">
    <source>
        <dbReference type="ARBA" id="ARBA00008034"/>
    </source>
</evidence>
<protein>
    <submittedName>
        <fullName evidence="8">Zinc/manganese transporter permease</fullName>
    </submittedName>
</protein>
<evidence type="ECO:0000313" key="8">
    <source>
        <dbReference type="EMBL" id="OGI39759.1"/>
    </source>
</evidence>
<keyword evidence="3 6" id="KW-0812">Transmembrane</keyword>
<dbReference type="Proteomes" id="UP000178379">
    <property type="component" value="Unassembled WGS sequence"/>
</dbReference>
<accession>A0A1F6T413</accession>
<feature type="transmembrane region" description="Helical" evidence="7">
    <location>
        <begin position="96"/>
        <end position="117"/>
    </location>
</feature>
<dbReference type="PANTHER" id="PTHR30477">
    <property type="entry name" value="ABC-TRANSPORTER METAL-BINDING PROTEIN"/>
    <property type="match status" value="1"/>
</dbReference>
<organism evidence="8 9">
    <name type="scientific">Candidatus Muproteobacteria bacterium RBG_16_62_13</name>
    <dbReference type="NCBI Taxonomy" id="1817756"/>
    <lineage>
        <taxon>Bacteria</taxon>
        <taxon>Pseudomonadati</taxon>
        <taxon>Pseudomonadota</taxon>
        <taxon>Candidatus Muproteobacteria</taxon>
    </lineage>
</organism>
<dbReference type="InterPro" id="IPR037294">
    <property type="entry name" value="ABC_BtuC-like"/>
</dbReference>
<feature type="transmembrane region" description="Helical" evidence="7">
    <location>
        <begin position="6"/>
        <end position="26"/>
    </location>
</feature>
<keyword evidence="4 7" id="KW-1133">Transmembrane helix</keyword>
<dbReference type="EMBL" id="MFSQ01000085">
    <property type="protein sequence ID" value="OGI39759.1"/>
    <property type="molecule type" value="Genomic_DNA"/>
</dbReference>
<reference evidence="8 9" key="1">
    <citation type="journal article" date="2016" name="Nat. Commun.">
        <title>Thousands of microbial genomes shed light on interconnected biogeochemical processes in an aquifer system.</title>
        <authorList>
            <person name="Anantharaman K."/>
            <person name="Brown C.T."/>
            <person name="Hug L.A."/>
            <person name="Sharon I."/>
            <person name="Castelle C.J."/>
            <person name="Probst A.J."/>
            <person name="Thomas B.C."/>
            <person name="Singh A."/>
            <person name="Wilkins M.J."/>
            <person name="Karaoz U."/>
            <person name="Brodie E.L."/>
            <person name="Williams K.H."/>
            <person name="Hubbard S.S."/>
            <person name="Banfield J.F."/>
        </authorList>
    </citation>
    <scope>NUCLEOTIDE SEQUENCE [LARGE SCALE GENOMIC DNA]</scope>
</reference>
<feature type="transmembrane region" description="Helical" evidence="7">
    <location>
        <begin position="205"/>
        <end position="225"/>
    </location>
</feature>
<feature type="transmembrane region" description="Helical" evidence="7">
    <location>
        <begin position="38"/>
        <end position="59"/>
    </location>
</feature>
<name>A0A1F6T413_9PROT</name>
<feature type="transmembrane region" description="Helical" evidence="7">
    <location>
        <begin position="232"/>
        <end position="252"/>
    </location>
</feature>
<evidence type="ECO:0000256" key="1">
    <source>
        <dbReference type="ARBA" id="ARBA00004141"/>
    </source>
</evidence>
<comment type="similarity">
    <text evidence="2 6">Belongs to the ABC-3 integral membrane protein family.</text>
</comment>
<dbReference type="GO" id="GO:0010043">
    <property type="term" value="P:response to zinc ion"/>
    <property type="evidence" value="ECO:0007669"/>
    <property type="project" value="TreeGrafter"/>
</dbReference>
<dbReference type="Pfam" id="PF00950">
    <property type="entry name" value="ABC-3"/>
    <property type="match status" value="2"/>
</dbReference>
<dbReference type="AlphaFoldDB" id="A0A1F6T413"/>
<dbReference type="GO" id="GO:0043190">
    <property type="term" value="C:ATP-binding cassette (ABC) transporter complex"/>
    <property type="evidence" value="ECO:0007669"/>
    <property type="project" value="InterPro"/>
</dbReference>
<evidence type="ECO:0000313" key="9">
    <source>
        <dbReference type="Proteomes" id="UP000178379"/>
    </source>
</evidence>
<comment type="subcellular location">
    <subcellularLocation>
        <location evidence="6">Cell membrane</location>
        <topology evidence="6">Multi-pass membrane protein</topology>
    </subcellularLocation>
    <subcellularLocation>
        <location evidence="1">Membrane</location>
        <topology evidence="1">Multi-pass membrane protein</topology>
    </subcellularLocation>
</comment>
<gene>
    <name evidence="8" type="ORF">A2140_06545</name>
</gene>
<feature type="transmembrane region" description="Helical" evidence="7">
    <location>
        <begin position="162"/>
        <end position="185"/>
    </location>
</feature>
<evidence type="ECO:0000256" key="5">
    <source>
        <dbReference type="ARBA" id="ARBA00023136"/>
    </source>
</evidence>
<evidence type="ECO:0000256" key="6">
    <source>
        <dbReference type="RuleBase" id="RU003943"/>
    </source>
</evidence>
<dbReference type="SUPFAM" id="SSF81345">
    <property type="entry name" value="ABC transporter involved in vitamin B12 uptake, BtuC"/>
    <property type="match status" value="1"/>
</dbReference>
<keyword evidence="6" id="KW-0813">Transport</keyword>
<sequence>MNFDVLDWRILAPALAAGLIVLSTHVPFGREVLRRGIIFADLAVAQVAGLGVMAAAAFGWSPHGLGVQLMAIAGALAAAALLQLAERRWPEVQEALIGVLFVLAACAGILLVAHLPHGGEHLQNLLVGQILFVTTDMLLATALVSAVIVALWFGGLKKRGGFVFYGLFAVSVTLAVQLVGVYLVFASLIIPALAARRRNEKSGLVLGYALGITGYGLGILASTLFDLTTGAVVVLMLALVGSVVAAFSKRLAGTG</sequence>
<dbReference type="InterPro" id="IPR001626">
    <property type="entry name" value="ABC_TroCD"/>
</dbReference>
<evidence type="ECO:0000256" key="7">
    <source>
        <dbReference type="SAM" id="Phobius"/>
    </source>
</evidence>
<dbReference type="STRING" id="1817756.A2140_06545"/>
<feature type="transmembrane region" description="Helical" evidence="7">
    <location>
        <begin position="65"/>
        <end position="84"/>
    </location>
</feature>
<feature type="transmembrane region" description="Helical" evidence="7">
    <location>
        <begin position="137"/>
        <end position="155"/>
    </location>
</feature>
<proteinExistence type="inferred from homology"/>
<dbReference type="GO" id="GO:0055085">
    <property type="term" value="P:transmembrane transport"/>
    <property type="evidence" value="ECO:0007669"/>
    <property type="project" value="InterPro"/>
</dbReference>